<organism evidence="11 12">
    <name type="scientific">Frankliniella occidentalis</name>
    <name type="common">Western flower thrips</name>
    <name type="synonym">Euthrips occidentalis</name>
    <dbReference type="NCBI Taxonomy" id="133901"/>
    <lineage>
        <taxon>Eukaryota</taxon>
        <taxon>Metazoa</taxon>
        <taxon>Ecdysozoa</taxon>
        <taxon>Arthropoda</taxon>
        <taxon>Hexapoda</taxon>
        <taxon>Insecta</taxon>
        <taxon>Pterygota</taxon>
        <taxon>Neoptera</taxon>
        <taxon>Paraneoptera</taxon>
        <taxon>Thysanoptera</taxon>
        <taxon>Terebrantia</taxon>
        <taxon>Thripoidea</taxon>
        <taxon>Thripidae</taxon>
        <taxon>Frankliniella</taxon>
    </lineage>
</organism>
<evidence type="ECO:0000256" key="7">
    <source>
        <dbReference type="ARBA" id="ARBA00023170"/>
    </source>
</evidence>
<dbReference type="AlphaFoldDB" id="A0A9C6XBR5"/>
<evidence type="ECO:0000313" key="11">
    <source>
        <dbReference type="Proteomes" id="UP000504606"/>
    </source>
</evidence>
<accession>A0A9C6XBR5</accession>
<dbReference type="PROSITE" id="PS50262">
    <property type="entry name" value="G_PROTEIN_RECEP_F1_2"/>
    <property type="match status" value="1"/>
</dbReference>
<dbReference type="GO" id="GO:0008188">
    <property type="term" value="F:neuropeptide receptor activity"/>
    <property type="evidence" value="ECO:0007669"/>
    <property type="project" value="TreeGrafter"/>
</dbReference>
<dbReference type="SUPFAM" id="SSF81321">
    <property type="entry name" value="Family A G protein-coupled receptor-like"/>
    <property type="match status" value="1"/>
</dbReference>
<feature type="domain" description="G-protein coupled receptors family 1 profile" evidence="10">
    <location>
        <begin position="1"/>
        <end position="125"/>
    </location>
</feature>
<dbReference type="GO" id="GO:0005886">
    <property type="term" value="C:plasma membrane"/>
    <property type="evidence" value="ECO:0007669"/>
    <property type="project" value="TreeGrafter"/>
</dbReference>
<comment type="similarity">
    <text evidence="2">Belongs to the G-protein coupled receptor 1 family.</text>
</comment>
<reference evidence="12" key="1">
    <citation type="submission" date="2025-08" db="UniProtKB">
        <authorList>
            <consortium name="RefSeq"/>
        </authorList>
    </citation>
    <scope>IDENTIFICATION</scope>
    <source>
        <tissue evidence="12">Whole organism</tissue>
    </source>
</reference>
<evidence type="ECO:0000259" key="10">
    <source>
        <dbReference type="PROSITE" id="PS50262"/>
    </source>
</evidence>
<keyword evidence="5" id="KW-0297">G-protein coupled receptor</keyword>
<dbReference type="GO" id="GO:0042923">
    <property type="term" value="F:neuropeptide binding"/>
    <property type="evidence" value="ECO:0007669"/>
    <property type="project" value="TreeGrafter"/>
</dbReference>
<dbReference type="Gene3D" id="1.20.1070.10">
    <property type="entry name" value="Rhodopsin 7-helix transmembrane proteins"/>
    <property type="match status" value="1"/>
</dbReference>
<dbReference type="PANTHER" id="PTHR24235">
    <property type="entry name" value="NEUROPEPTIDE Y RECEPTOR"/>
    <property type="match status" value="1"/>
</dbReference>
<dbReference type="GeneID" id="127752186"/>
<feature type="non-terminal residue" evidence="12">
    <location>
        <position position="138"/>
    </location>
</feature>
<keyword evidence="7" id="KW-0675">Receptor</keyword>
<dbReference type="GO" id="GO:0043005">
    <property type="term" value="C:neuron projection"/>
    <property type="evidence" value="ECO:0007669"/>
    <property type="project" value="TreeGrafter"/>
</dbReference>
<sequence length="138" mass="16412">MSRGWIVFCLQIYGVLTAVLQFLVPFVIIAFCYVRVSLKLRDRARLKPGCKSSRKEEADRERKRRTNRMLIAMVTVFGISWMPLNVINLLNDVYIPTGNWRYYYLSFFMVHALAMSSTCYNPFLYAWLNDNFRKEFKQ</sequence>
<keyword evidence="8" id="KW-0807">Transducer</keyword>
<evidence type="ECO:0000256" key="6">
    <source>
        <dbReference type="ARBA" id="ARBA00023136"/>
    </source>
</evidence>
<dbReference type="Proteomes" id="UP000504606">
    <property type="component" value="Unplaced"/>
</dbReference>
<name>A0A9C6XBR5_FRAOC</name>
<evidence type="ECO:0000256" key="4">
    <source>
        <dbReference type="ARBA" id="ARBA00022989"/>
    </source>
</evidence>
<dbReference type="OrthoDB" id="9046662at2759"/>
<protein>
    <submittedName>
        <fullName evidence="12">Prolactin-releasing peptide receptor-like</fullName>
    </submittedName>
</protein>
<dbReference type="KEGG" id="foc:127752186"/>
<evidence type="ECO:0000256" key="9">
    <source>
        <dbReference type="SAM" id="Phobius"/>
    </source>
</evidence>
<keyword evidence="6 9" id="KW-0472">Membrane</keyword>
<feature type="transmembrane region" description="Helical" evidence="9">
    <location>
        <begin position="102"/>
        <end position="128"/>
    </location>
</feature>
<comment type="subcellular location">
    <subcellularLocation>
        <location evidence="1">Membrane</location>
        <topology evidence="1">Multi-pass membrane protein</topology>
    </subcellularLocation>
</comment>
<evidence type="ECO:0000256" key="2">
    <source>
        <dbReference type="ARBA" id="ARBA00010663"/>
    </source>
</evidence>
<feature type="transmembrane region" description="Helical" evidence="9">
    <location>
        <begin position="12"/>
        <end position="36"/>
    </location>
</feature>
<dbReference type="InterPro" id="IPR017452">
    <property type="entry name" value="GPCR_Rhodpsn_7TM"/>
</dbReference>
<dbReference type="PANTHER" id="PTHR24235:SF29">
    <property type="entry name" value="GH23382P"/>
    <property type="match status" value="1"/>
</dbReference>
<dbReference type="PRINTS" id="PR00237">
    <property type="entry name" value="GPCRRHODOPSN"/>
</dbReference>
<evidence type="ECO:0000313" key="12">
    <source>
        <dbReference type="RefSeq" id="XP_052132858.1"/>
    </source>
</evidence>
<keyword evidence="3 9" id="KW-0812">Transmembrane</keyword>
<gene>
    <name evidence="12" type="primary">LOC127752186</name>
</gene>
<feature type="transmembrane region" description="Helical" evidence="9">
    <location>
        <begin position="70"/>
        <end position="90"/>
    </location>
</feature>
<keyword evidence="11" id="KW-1185">Reference proteome</keyword>
<evidence type="ECO:0000256" key="5">
    <source>
        <dbReference type="ARBA" id="ARBA00023040"/>
    </source>
</evidence>
<dbReference type="Pfam" id="PF00001">
    <property type="entry name" value="7tm_1"/>
    <property type="match status" value="1"/>
</dbReference>
<keyword evidence="4 9" id="KW-1133">Transmembrane helix</keyword>
<evidence type="ECO:0000256" key="3">
    <source>
        <dbReference type="ARBA" id="ARBA00022692"/>
    </source>
</evidence>
<proteinExistence type="inferred from homology"/>
<dbReference type="InterPro" id="IPR000276">
    <property type="entry name" value="GPCR_Rhodpsn"/>
</dbReference>
<dbReference type="RefSeq" id="XP_052132858.1">
    <property type="nucleotide sequence ID" value="XM_052276898.1"/>
</dbReference>
<evidence type="ECO:0000256" key="8">
    <source>
        <dbReference type="ARBA" id="ARBA00023224"/>
    </source>
</evidence>
<evidence type="ECO:0000256" key="1">
    <source>
        <dbReference type="ARBA" id="ARBA00004141"/>
    </source>
</evidence>